<dbReference type="Proteomes" id="UP001317870">
    <property type="component" value="Chromosome"/>
</dbReference>
<dbReference type="RefSeq" id="WP_281876060.1">
    <property type="nucleotide sequence ID" value="NZ_AP026976.1"/>
</dbReference>
<dbReference type="EMBL" id="AP026978">
    <property type="protein sequence ID" value="BDU02933.1"/>
    <property type="molecule type" value="Genomic_DNA"/>
</dbReference>
<evidence type="ECO:0008006" key="5">
    <source>
        <dbReference type="Google" id="ProtNLM"/>
    </source>
</evidence>
<reference evidence="3 4" key="1">
    <citation type="submission" date="2022-11" db="EMBL/GenBank/DDBJ databases">
        <title>Genome Sequencing of Nocardia sp. ON39_IFM12276 and assembly.</title>
        <authorList>
            <person name="Shimojima M."/>
            <person name="Toyokawa M."/>
            <person name="Uesaka K."/>
        </authorList>
    </citation>
    <scope>NUCLEOTIDE SEQUENCE [LARGE SCALE GENOMIC DNA]</scope>
    <source>
        <strain evidence="3 4">IFM 12276</strain>
    </source>
</reference>
<evidence type="ECO:0000313" key="4">
    <source>
        <dbReference type="Proteomes" id="UP001317870"/>
    </source>
</evidence>
<accession>A0ABN6UCU0</accession>
<keyword evidence="4" id="KW-1185">Reference proteome</keyword>
<feature type="transmembrane region" description="Helical" evidence="1">
    <location>
        <begin position="93"/>
        <end position="110"/>
    </location>
</feature>
<evidence type="ECO:0000256" key="2">
    <source>
        <dbReference type="SAM" id="SignalP"/>
    </source>
</evidence>
<evidence type="ECO:0000313" key="3">
    <source>
        <dbReference type="EMBL" id="BDU02933.1"/>
    </source>
</evidence>
<feature type="signal peptide" evidence="2">
    <location>
        <begin position="1"/>
        <end position="30"/>
    </location>
</feature>
<keyword evidence="2" id="KW-0732">Signal</keyword>
<keyword evidence="1" id="KW-1133">Transmembrane helix</keyword>
<feature type="chain" id="PRO_5045903506" description="Glycine zipper family protein" evidence="2">
    <location>
        <begin position="31"/>
        <end position="121"/>
    </location>
</feature>
<proteinExistence type="predicted"/>
<feature type="transmembrane region" description="Helical" evidence="1">
    <location>
        <begin position="67"/>
        <end position="86"/>
    </location>
</feature>
<evidence type="ECO:0000256" key="1">
    <source>
        <dbReference type="SAM" id="Phobius"/>
    </source>
</evidence>
<sequence length="121" mass="11764">MNAFMKLAVTVVSALVATALTVGFAATASAAPADRAEPLAAATGEPPQVTYIKACLPPGDTIELRTGIGAAIGAAIGALVGLPVFFVGAIPGAIIVGLIGAAIGASSYAIDSGRLEQQGLC</sequence>
<keyword evidence="1" id="KW-0812">Transmembrane</keyword>
<organism evidence="3 4">
    <name type="scientific">Nocardia sputorum</name>
    <dbReference type="NCBI Taxonomy" id="2984338"/>
    <lineage>
        <taxon>Bacteria</taxon>
        <taxon>Bacillati</taxon>
        <taxon>Actinomycetota</taxon>
        <taxon>Actinomycetes</taxon>
        <taxon>Mycobacteriales</taxon>
        <taxon>Nocardiaceae</taxon>
        <taxon>Nocardia</taxon>
    </lineage>
</organism>
<protein>
    <recommendedName>
        <fullName evidence="5">Glycine zipper family protein</fullName>
    </recommendedName>
</protein>
<keyword evidence="1" id="KW-0472">Membrane</keyword>
<gene>
    <name evidence="3" type="ORF">IFM12276_59610</name>
</gene>
<name>A0ABN6UCU0_9NOCA</name>